<sequence length="165" mass="19245">MKLKLIISAIVVFLFFKNHCRAQTVKADLKQLGFMAGTWVQKHQWGDMEEFWGQPMGDSMISSFRVVKDGKVEFYEFVVIEEANGSPVLKMRHFNRGSIAWEDKNKPLLFYLVNIEKNKAEFELKNKSVKLTYQLAAPDKMDVILNEKDKTGGWKKDVFNYSRKK</sequence>
<dbReference type="InterPro" id="IPR046232">
    <property type="entry name" value="DUF6265"/>
</dbReference>
<dbReference type="EMBL" id="QGHA01000002">
    <property type="protein sequence ID" value="PWK79210.1"/>
    <property type="molecule type" value="Genomic_DNA"/>
</dbReference>
<name>A0A316HGT0_9SPHI</name>
<feature type="chain" id="PRO_5016285197" description="DUF6265 domain-containing protein" evidence="1">
    <location>
        <begin position="23"/>
        <end position="165"/>
    </location>
</feature>
<dbReference type="Proteomes" id="UP000245678">
    <property type="component" value="Unassembled WGS sequence"/>
</dbReference>
<feature type="signal peptide" evidence="1">
    <location>
        <begin position="1"/>
        <end position="22"/>
    </location>
</feature>
<keyword evidence="4" id="KW-1185">Reference proteome</keyword>
<dbReference type="AlphaFoldDB" id="A0A316HGT0"/>
<gene>
    <name evidence="3" type="ORF">LX99_01666</name>
</gene>
<dbReference type="RefSeq" id="WP_022833002.1">
    <property type="nucleotide sequence ID" value="NZ_QGHA01000002.1"/>
</dbReference>
<protein>
    <recommendedName>
        <fullName evidence="2">DUF6265 domain-containing protein</fullName>
    </recommendedName>
</protein>
<evidence type="ECO:0000313" key="3">
    <source>
        <dbReference type="EMBL" id="PWK79210.1"/>
    </source>
</evidence>
<feature type="domain" description="DUF6265" evidence="2">
    <location>
        <begin position="34"/>
        <end position="145"/>
    </location>
</feature>
<evidence type="ECO:0000259" key="2">
    <source>
        <dbReference type="Pfam" id="PF19780"/>
    </source>
</evidence>
<evidence type="ECO:0000313" key="4">
    <source>
        <dbReference type="Proteomes" id="UP000245678"/>
    </source>
</evidence>
<evidence type="ECO:0000256" key="1">
    <source>
        <dbReference type="SAM" id="SignalP"/>
    </source>
</evidence>
<dbReference type="Pfam" id="PF19780">
    <property type="entry name" value="DUF6265"/>
    <property type="match status" value="1"/>
</dbReference>
<reference evidence="3 4" key="1">
    <citation type="submission" date="2018-05" db="EMBL/GenBank/DDBJ databases">
        <title>Genomic Encyclopedia of Archaeal and Bacterial Type Strains, Phase II (KMG-II): from individual species to whole genera.</title>
        <authorList>
            <person name="Goeker M."/>
        </authorList>
    </citation>
    <scope>NUCLEOTIDE SEQUENCE [LARGE SCALE GENOMIC DNA]</scope>
    <source>
        <strain evidence="3 4">DSM 19975</strain>
    </source>
</reference>
<organism evidence="3 4">
    <name type="scientific">Mucilaginibacter oryzae</name>
    <dbReference type="NCBI Taxonomy" id="468058"/>
    <lineage>
        <taxon>Bacteria</taxon>
        <taxon>Pseudomonadati</taxon>
        <taxon>Bacteroidota</taxon>
        <taxon>Sphingobacteriia</taxon>
        <taxon>Sphingobacteriales</taxon>
        <taxon>Sphingobacteriaceae</taxon>
        <taxon>Mucilaginibacter</taxon>
    </lineage>
</organism>
<accession>A0A316HGT0</accession>
<proteinExistence type="predicted"/>
<keyword evidence="1" id="KW-0732">Signal</keyword>
<comment type="caution">
    <text evidence="3">The sequence shown here is derived from an EMBL/GenBank/DDBJ whole genome shotgun (WGS) entry which is preliminary data.</text>
</comment>